<protein>
    <submittedName>
        <fullName evidence="7">Branched-chain amino acid ABC transporter permease</fullName>
    </submittedName>
</protein>
<dbReference type="CDD" id="cd06581">
    <property type="entry name" value="TM_PBP1_LivM_like"/>
    <property type="match status" value="1"/>
</dbReference>
<feature type="transmembrane region" description="Helical" evidence="6">
    <location>
        <begin position="56"/>
        <end position="73"/>
    </location>
</feature>
<dbReference type="InterPro" id="IPR001851">
    <property type="entry name" value="ABC_transp_permease"/>
</dbReference>
<dbReference type="PANTHER" id="PTHR30482">
    <property type="entry name" value="HIGH-AFFINITY BRANCHED-CHAIN AMINO ACID TRANSPORT SYSTEM PERMEASE"/>
    <property type="match status" value="1"/>
</dbReference>
<dbReference type="GO" id="GO:0005886">
    <property type="term" value="C:plasma membrane"/>
    <property type="evidence" value="ECO:0007669"/>
    <property type="project" value="UniProtKB-SubCell"/>
</dbReference>
<keyword evidence="5 6" id="KW-0472">Membrane</keyword>
<evidence type="ECO:0000256" key="2">
    <source>
        <dbReference type="ARBA" id="ARBA00022475"/>
    </source>
</evidence>
<evidence type="ECO:0000313" key="8">
    <source>
        <dbReference type="Proteomes" id="UP001320898"/>
    </source>
</evidence>
<feature type="transmembrane region" description="Helical" evidence="6">
    <location>
        <begin position="79"/>
        <end position="102"/>
    </location>
</feature>
<organism evidence="7 8">
    <name type="scientific">Microbaculum marinisediminis</name>
    <dbReference type="NCBI Taxonomy" id="2931392"/>
    <lineage>
        <taxon>Bacteria</taxon>
        <taxon>Pseudomonadati</taxon>
        <taxon>Pseudomonadota</taxon>
        <taxon>Alphaproteobacteria</taxon>
        <taxon>Hyphomicrobiales</taxon>
        <taxon>Tepidamorphaceae</taxon>
        <taxon>Microbaculum</taxon>
    </lineage>
</organism>
<dbReference type="EMBL" id="JALIDZ010000006">
    <property type="protein sequence ID" value="MCT8972937.1"/>
    <property type="molecule type" value="Genomic_DNA"/>
</dbReference>
<dbReference type="Proteomes" id="UP001320898">
    <property type="component" value="Unassembled WGS sequence"/>
</dbReference>
<keyword evidence="4 6" id="KW-1133">Transmembrane helix</keyword>
<evidence type="ECO:0000313" key="7">
    <source>
        <dbReference type="EMBL" id="MCT8972937.1"/>
    </source>
</evidence>
<comment type="caution">
    <text evidence="7">The sequence shown here is derived from an EMBL/GenBank/DDBJ whole genome shotgun (WGS) entry which is preliminary data.</text>
</comment>
<name>A0AAW5R0N3_9HYPH</name>
<dbReference type="GO" id="GO:0015658">
    <property type="term" value="F:branched-chain amino acid transmembrane transporter activity"/>
    <property type="evidence" value="ECO:0007669"/>
    <property type="project" value="InterPro"/>
</dbReference>
<evidence type="ECO:0000256" key="1">
    <source>
        <dbReference type="ARBA" id="ARBA00004651"/>
    </source>
</evidence>
<feature type="transmembrane region" description="Helical" evidence="6">
    <location>
        <begin position="109"/>
        <end position="126"/>
    </location>
</feature>
<feature type="transmembrane region" description="Helical" evidence="6">
    <location>
        <begin position="160"/>
        <end position="181"/>
    </location>
</feature>
<comment type="subcellular location">
    <subcellularLocation>
        <location evidence="1">Cell membrane</location>
        <topology evidence="1">Multi-pass membrane protein</topology>
    </subcellularLocation>
</comment>
<dbReference type="InterPro" id="IPR043428">
    <property type="entry name" value="LivM-like"/>
</dbReference>
<evidence type="ECO:0000256" key="3">
    <source>
        <dbReference type="ARBA" id="ARBA00022692"/>
    </source>
</evidence>
<accession>A0AAW5R0N3</accession>
<keyword evidence="8" id="KW-1185">Reference proteome</keyword>
<evidence type="ECO:0000256" key="6">
    <source>
        <dbReference type="SAM" id="Phobius"/>
    </source>
</evidence>
<keyword evidence="2" id="KW-1003">Cell membrane</keyword>
<dbReference type="AlphaFoldDB" id="A0AAW5R0N3"/>
<sequence>MLTTFGVLVLGALVLYPLSLSSYQMDIARDALIFALLALSLDFLWGKTGILSFGQAAFFGIGAYSVGIIGPMVPGDNGALAGIAVGIGLAFAVSVMVGYFLIFGGVRGAYLTVVTLALTLVCRNIATSWASVTGGEAGLIGAPPPGIALGSWSVVADDSLSQYLVVATILVLALGAIWLACRGQYGRILAAIQDNEVKAQALGYNTSAHLLLVFVVSGGLAALAGGLYASVAGFVAPDLVGLLLTTQAIVYVALGGRGSLIGPVVAAVVVIRLQQEVSSYSYALWPLMLGGFFIAMVFVFPDGLLGPIRRLFGMFAGGKR</sequence>
<feature type="transmembrane region" description="Helical" evidence="6">
    <location>
        <begin position="282"/>
        <end position="300"/>
    </location>
</feature>
<dbReference type="Pfam" id="PF02653">
    <property type="entry name" value="BPD_transp_2"/>
    <property type="match status" value="1"/>
</dbReference>
<keyword evidence="3 6" id="KW-0812">Transmembrane</keyword>
<gene>
    <name evidence="7" type="ORF">MUB46_13815</name>
</gene>
<dbReference type="PANTHER" id="PTHR30482:SF17">
    <property type="entry name" value="ABC TRANSPORTER ATP-BINDING PROTEIN"/>
    <property type="match status" value="1"/>
</dbReference>
<evidence type="ECO:0000256" key="4">
    <source>
        <dbReference type="ARBA" id="ARBA00022989"/>
    </source>
</evidence>
<feature type="transmembrane region" description="Helical" evidence="6">
    <location>
        <begin position="210"/>
        <end position="236"/>
    </location>
</feature>
<dbReference type="RefSeq" id="WP_261616522.1">
    <property type="nucleotide sequence ID" value="NZ_JALIDZ010000006.1"/>
</dbReference>
<reference evidence="7 8" key="1">
    <citation type="submission" date="2022-04" db="EMBL/GenBank/DDBJ databases">
        <authorList>
            <person name="Ye Y.-Q."/>
            <person name="Du Z.-J."/>
        </authorList>
    </citation>
    <scope>NUCLEOTIDE SEQUENCE [LARGE SCALE GENOMIC DNA]</scope>
    <source>
        <strain evidence="7 8">A6E488</strain>
    </source>
</reference>
<evidence type="ECO:0000256" key="5">
    <source>
        <dbReference type="ARBA" id="ARBA00023136"/>
    </source>
</evidence>
<feature type="transmembrane region" description="Helical" evidence="6">
    <location>
        <begin position="248"/>
        <end position="270"/>
    </location>
</feature>
<proteinExistence type="predicted"/>